<dbReference type="InterPro" id="IPR001180">
    <property type="entry name" value="CNH_dom"/>
</dbReference>
<comment type="similarity">
    <text evidence="2">Belongs to the methyltransferase superfamily.</text>
</comment>
<feature type="region of interest" description="Disordered" evidence="13">
    <location>
        <begin position="1084"/>
        <end position="1103"/>
    </location>
</feature>
<dbReference type="InterPro" id="IPR000241">
    <property type="entry name" value="RlmKL-like_Mtase"/>
</dbReference>
<feature type="compositionally biased region" description="Pro residues" evidence="13">
    <location>
        <begin position="993"/>
        <end position="1002"/>
    </location>
</feature>
<dbReference type="SUPFAM" id="SSF53335">
    <property type="entry name" value="S-adenosyl-L-methionine-dependent methyltransferases"/>
    <property type="match status" value="1"/>
</dbReference>
<dbReference type="FunFam" id="3.40.50.150:FF:000073">
    <property type="entry name" value="THUMP domain containing 3"/>
    <property type="match status" value="1"/>
</dbReference>
<dbReference type="InterPro" id="IPR036397">
    <property type="entry name" value="RNaseH_sf"/>
</dbReference>
<evidence type="ECO:0000313" key="16">
    <source>
        <dbReference type="EMBL" id="KAK1793045.1"/>
    </source>
</evidence>
<evidence type="ECO:0000259" key="15">
    <source>
        <dbReference type="PROSITE" id="PS50219"/>
    </source>
</evidence>
<dbReference type="EC" id="2.7.11.1" evidence="4"/>
<dbReference type="InterPro" id="IPR004114">
    <property type="entry name" value="THUMP_dom"/>
</dbReference>
<dbReference type="Pfam" id="PF00069">
    <property type="entry name" value="Pkinase"/>
    <property type="match status" value="1"/>
</dbReference>
<name>A0AAD8Z5L7_9TELE</name>
<evidence type="ECO:0000256" key="8">
    <source>
        <dbReference type="ARBA" id="ARBA00022679"/>
    </source>
</evidence>
<keyword evidence="9 12" id="KW-0547">Nucleotide-binding</keyword>
<keyword evidence="6" id="KW-0597">Phosphoprotein</keyword>
<dbReference type="GO" id="GO:0043527">
    <property type="term" value="C:tRNA methyltransferase complex"/>
    <property type="evidence" value="ECO:0007669"/>
    <property type="project" value="UniProtKB-ARBA"/>
</dbReference>
<feature type="compositionally biased region" description="Basic and acidic residues" evidence="13">
    <location>
        <begin position="831"/>
        <end position="853"/>
    </location>
</feature>
<sequence>MSADGRCVRYYCTAGGGMHTFLAHELKRKLRATEVEHIPGRVFFRCSSDLQEVMQLKSAERLFLLLSRAPPISLPKNPAKASHVIQQSIVGDPDNWRHALFTWNLLQVEIRHAQARSLKRKRDVEEDKGEGGVSCAAGSERAHTHLGTPEGTHDAPAHRHQGGGNVPAQAAPTFRISCRCSGAVARHYSSQNLSRIIGVAVARELGWKPDLREPTLEVHVYLSDDHSVIGIPLIRHPLASRRYMKHTGLRSTVAWAMTSLCPMKEASVILDPMCGVGTILLEAAQECAHAVFIGMDTEEGQLQKAVENVDTAGQKSRILLVQSSCMAIPLPTASVDVVLCDVPFGRKFSCSVDMPAALPRILAEMERVLCEGGCLIILLSLQLSAQMKKLVNSNALTPQSQMTELDKDPQGKSRGLGMQGPEHSWGTDELALSSLQLQNIHRACSGNRADRSLRAARAYRSALAQQPRCFTQARYTAEAMLKFGQGDDRAMSSSLDLSRRNPQEDFELIQRIGSGTYGDVYKARNVNTGELAAIKVIKLEPGEDFAVVQQEIVMMKDCKHSNIVAYFGSYLRRDKLWICMEYCGGGSLQDIYHVTGPLLEPQIAYVSRETLQGLFYLHNQGKMHRDIKGANILLTDNGYVKLADFGVSAQISATLAKRKSFIGTPYWMAPEVAAVERKGGYNQLCDIWAVGITAIELAELQPPMFDLHPMRALFLMTKSNFQSPKLKDKVTWTNNFHHFVKMALTKNPKKRPTADKLLQHPFVSQPLSRTLAIELLDKASNPDHAHYSDEDEDPDPESPVMVPHRIRSTSRSSRDGKTLSEINFDQVKFDPPLRKETEPHHEGVRHMDGDLEKPTSQSVKFGAGSVMIWGSFRKAGIGQICFCEGHMNQATYKTVLEENLLPSALTMFPNSDGWFIQQDNAPWHTARSIKVWMRDHQIKTLSWPAQSPDLNPTENLWNVIKRKMDGHKPSNKAERLEFLCQECSHSSSTMRPKVPPPLPPKPKSLSSAQNGPVVEDSEQGTIKRSPASPNPAPHPRPTSCVPPRPPPPSPAPPQTEQLRCCSVIGNGLSPAQQNGEWERQLTLPTVPSRRSRDVPKPVSNGLPPTPKVHMGACFSKVFNGCPLKIHCATSWINPDTRDQYLIFGGEEGVYTLNLNELHESAMEQIFPRRCTWLYVMNNWLLSISGKASQLYSHNLGGLFEQARQMQKLPVAIPTHKLPDKIIPRKFTVSNKIPDTKGCQKCCVVRNPYTGHKYLCGAFQSYVALFEWVEAMQRFMLIKVGYFTLPCPLEVFEMLVVPECQYPLICVSVSKGSQPNQVVTFGTVDPNVPVPTFTEPDTPQTCVIHVTQLERDTILVCLDRCIKMVNLQGRLKSNKKLSAELTFSFQIEAIVCLQDSVLAFWRHGMQGRSFKTNEITQEISDSSRIFRLLGSDRTVVLESRPTDNPMAQSNLYILAGHENSY</sequence>
<feature type="compositionally biased region" description="Pro residues" evidence="13">
    <location>
        <begin position="1028"/>
        <end position="1053"/>
    </location>
</feature>
<evidence type="ECO:0000256" key="10">
    <source>
        <dbReference type="ARBA" id="ARBA00022777"/>
    </source>
</evidence>
<keyword evidence="5" id="KW-0723">Serine/threonine-protein kinase</keyword>
<dbReference type="Gene3D" id="1.10.510.10">
    <property type="entry name" value="Transferase(Phosphotransferase) domain 1"/>
    <property type="match status" value="1"/>
</dbReference>
<feature type="binding site" evidence="12">
    <location>
        <position position="535"/>
    </location>
    <ligand>
        <name>ATP</name>
        <dbReference type="ChEBI" id="CHEBI:30616"/>
    </ligand>
</feature>
<reference evidence="16" key="1">
    <citation type="submission" date="2023-03" db="EMBL/GenBank/DDBJ databases">
        <title>Electrophorus voltai genome.</title>
        <authorList>
            <person name="Bian C."/>
        </authorList>
    </citation>
    <scope>NUCLEOTIDE SEQUENCE</scope>
    <source>
        <strain evidence="16">CB-2022</strain>
        <tissue evidence="16">Muscle</tissue>
    </source>
</reference>
<dbReference type="CDD" id="cd06613">
    <property type="entry name" value="STKc_MAP4K3_like"/>
    <property type="match status" value="1"/>
</dbReference>
<feature type="region of interest" description="Disordered" evidence="13">
    <location>
        <begin position="400"/>
        <end position="421"/>
    </location>
</feature>
<feature type="domain" description="CNH" evidence="15">
    <location>
        <begin position="1122"/>
        <end position="1433"/>
    </location>
</feature>
<dbReference type="GO" id="GO:0008173">
    <property type="term" value="F:RNA methyltransferase activity"/>
    <property type="evidence" value="ECO:0007669"/>
    <property type="project" value="UniProtKB-ARBA"/>
</dbReference>
<dbReference type="FunFam" id="1.10.510.10:FF:000031">
    <property type="entry name" value="Mitogen-activated protein kinase kinase kinase kinase"/>
    <property type="match status" value="1"/>
</dbReference>
<dbReference type="Proteomes" id="UP001239994">
    <property type="component" value="Unassembled WGS sequence"/>
</dbReference>
<dbReference type="GO" id="GO:0008349">
    <property type="term" value="F:MAP kinase kinase kinase kinase activity"/>
    <property type="evidence" value="ECO:0007669"/>
    <property type="project" value="TreeGrafter"/>
</dbReference>
<dbReference type="InterPro" id="IPR038717">
    <property type="entry name" value="Tc1-like_DDE_dom"/>
</dbReference>
<gene>
    <name evidence="16" type="ORF">P4O66_011389</name>
</gene>
<dbReference type="InterPro" id="IPR029063">
    <property type="entry name" value="SAM-dependent_MTases_sf"/>
</dbReference>
<feature type="region of interest" description="Disordered" evidence="13">
    <location>
        <begin position="831"/>
        <end position="855"/>
    </location>
</feature>
<dbReference type="SMART" id="SM00036">
    <property type="entry name" value="CNH"/>
    <property type="match status" value="1"/>
</dbReference>
<dbReference type="CDD" id="cd02440">
    <property type="entry name" value="AdoMet_MTases"/>
    <property type="match status" value="1"/>
</dbReference>
<evidence type="ECO:0000256" key="11">
    <source>
        <dbReference type="ARBA" id="ARBA00022840"/>
    </source>
</evidence>
<keyword evidence="7" id="KW-0489">Methyltransferase</keyword>
<dbReference type="PANTHER" id="PTHR48012">
    <property type="entry name" value="STERILE20-LIKE KINASE, ISOFORM B-RELATED"/>
    <property type="match status" value="1"/>
</dbReference>
<dbReference type="GO" id="GO:0003723">
    <property type="term" value="F:RNA binding"/>
    <property type="evidence" value="ECO:0007669"/>
    <property type="project" value="InterPro"/>
</dbReference>
<evidence type="ECO:0000256" key="13">
    <source>
        <dbReference type="SAM" id="MobiDB-lite"/>
    </source>
</evidence>
<dbReference type="Pfam" id="PF00780">
    <property type="entry name" value="CNH"/>
    <property type="match status" value="1"/>
</dbReference>
<dbReference type="EMBL" id="JAROKS010000018">
    <property type="protein sequence ID" value="KAK1793045.1"/>
    <property type="molecule type" value="Genomic_DNA"/>
</dbReference>
<dbReference type="Gene3D" id="3.40.50.150">
    <property type="entry name" value="Vaccinia Virus protein VP39"/>
    <property type="match status" value="1"/>
</dbReference>
<evidence type="ECO:0000256" key="7">
    <source>
        <dbReference type="ARBA" id="ARBA00022603"/>
    </source>
</evidence>
<keyword evidence="17" id="KW-1185">Reference proteome</keyword>
<feature type="domain" description="Protein kinase" evidence="14">
    <location>
        <begin position="506"/>
        <end position="763"/>
    </location>
</feature>
<dbReference type="SUPFAM" id="SSF143437">
    <property type="entry name" value="THUMP domain-like"/>
    <property type="match status" value="1"/>
</dbReference>
<dbReference type="CDD" id="cd11715">
    <property type="entry name" value="THUMP_AdoMetMT"/>
    <property type="match status" value="1"/>
</dbReference>
<comment type="cofactor">
    <cofactor evidence="1">
        <name>Mg(2+)</name>
        <dbReference type="ChEBI" id="CHEBI:18420"/>
    </cofactor>
</comment>
<evidence type="ECO:0000256" key="1">
    <source>
        <dbReference type="ARBA" id="ARBA00001946"/>
    </source>
</evidence>
<feature type="region of interest" description="Disordered" evidence="13">
    <location>
        <begin position="782"/>
        <end position="819"/>
    </location>
</feature>
<dbReference type="PROSITE" id="PS50219">
    <property type="entry name" value="CNH"/>
    <property type="match status" value="1"/>
</dbReference>
<dbReference type="SUPFAM" id="SSF56112">
    <property type="entry name" value="Protein kinase-like (PK-like)"/>
    <property type="match status" value="1"/>
</dbReference>
<comment type="caution">
    <text evidence="16">The sequence shown here is derived from an EMBL/GenBank/DDBJ whole genome shotgun (WGS) entry which is preliminary data.</text>
</comment>
<evidence type="ECO:0000313" key="17">
    <source>
        <dbReference type="Proteomes" id="UP001239994"/>
    </source>
</evidence>
<evidence type="ECO:0000256" key="5">
    <source>
        <dbReference type="ARBA" id="ARBA00022527"/>
    </source>
</evidence>
<comment type="similarity">
    <text evidence="3">Belongs to the protein kinase superfamily. STE Ser/Thr protein kinase family. STE20 subfamily.</text>
</comment>
<dbReference type="PROSITE" id="PS50011">
    <property type="entry name" value="PROTEIN_KINASE_DOM"/>
    <property type="match status" value="1"/>
</dbReference>
<keyword evidence="11 12" id="KW-0067">ATP-binding</keyword>
<evidence type="ECO:0000256" key="3">
    <source>
        <dbReference type="ARBA" id="ARBA00008874"/>
    </source>
</evidence>
<keyword evidence="10" id="KW-0418">Kinase</keyword>
<evidence type="ECO:0000259" key="14">
    <source>
        <dbReference type="PROSITE" id="PS50011"/>
    </source>
</evidence>
<dbReference type="Gene3D" id="3.30.420.10">
    <property type="entry name" value="Ribonuclease H-like superfamily/Ribonuclease H"/>
    <property type="match status" value="1"/>
</dbReference>
<feature type="region of interest" description="Disordered" evidence="13">
    <location>
        <begin position="116"/>
        <end position="166"/>
    </location>
</feature>
<keyword evidence="8" id="KW-0808">Transferase</keyword>
<evidence type="ECO:0000256" key="4">
    <source>
        <dbReference type="ARBA" id="ARBA00012513"/>
    </source>
</evidence>
<dbReference type="GO" id="GO:0005524">
    <property type="term" value="F:ATP binding"/>
    <property type="evidence" value="ECO:0007669"/>
    <property type="project" value="UniProtKB-UniRule"/>
</dbReference>
<dbReference type="Pfam" id="PF02926">
    <property type="entry name" value="THUMP"/>
    <property type="match status" value="1"/>
</dbReference>
<dbReference type="InterPro" id="IPR050629">
    <property type="entry name" value="STE20/SPS1-PAK"/>
</dbReference>
<evidence type="ECO:0000256" key="12">
    <source>
        <dbReference type="PROSITE-ProRule" id="PRU10141"/>
    </source>
</evidence>
<dbReference type="GO" id="GO:0005737">
    <property type="term" value="C:cytoplasm"/>
    <property type="evidence" value="ECO:0007669"/>
    <property type="project" value="TreeGrafter"/>
</dbReference>
<dbReference type="Pfam" id="PF01170">
    <property type="entry name" value="UPF0020"/>
    <property type="match status" value="1"/>
</dbReference>
<evidence type="ECO:0000256" key="6">
    <source>
        <dbReference type="ARBA" id="ARBA00022553"/>
    </source>
</evidence>
<dbReference type="InterPro" id="IPR000719">
    <property type="entry name" value="Prot_kinase_dom"/>
</dbReference>
<dbReference type="PROSITE" id="PS00107">
    <property type="entry name" value="PROTEIN_KINASE_ATP"/>
    <property type="match status" value="1"/>
</dbReference>
<dbReference type="SMART" id="SM00220">
    <property type="entry name" value="S_TKc"/>
    <property type="match status" value="1"/>
</dbReference>
<evidence type="ECO:0000256" key="2">
    <source>
        <dbReference type="ARBA" id="ARBA00008361"/>
    </source>
</evidence>
<feature type="region of interest" description="Disordered" evidence="13">
    <location>
        <begin position="986"/>
        <end position="1056"/>
    </location>
</feature>
<dbReference type="InterPro" id="IPR011009">
    <property type="entry name" value="Kinase-like_dom_sf"/>
</dbReference>
<dbReference type="Gene3D" id="3.30.2130.30">
    <property type="match status" value="1"/>
</dbReference>
<dbReference type="PANTHER" id="PTHR48012:SF17">
    <property type="entry name" value="MITOGEN-ACTIVATED PROTEIN KINASE KINASE KINASE KINASE 3"/>
    <property type="match status" value="1"/>
</dbReference>
<accession>A0AAD8Z5L7</accession>
<organism evidence="16 17">
    <name type="scientific">Electrophorus voltai</name>
    <dbReference type="NCBI Taxonomy" id="2609070"/>
    <lineage>
        <taxon>Eukaryota</taxon>
        <taxon>Metazoa</taxon>
        <taxon>Chordata</taxon>
        <taxon>Craniata</taxon>
        <taxon>Vertebrata</taxon>
        <taxon>Euteleostomi</taxon>
        <taxon>Actinopterygii</taxon>
        <taxon>Neopterygii</taxon>
        <taxon>Teleostei</taxon>
        <taxon>Ostariophysi</taxon>
        <taxon>Gymnotiformes</taxon>
        <taxon>Gymnotoidei</taxon>
        <taxon>Gymnotidae</taxon>
        <taxon>Electrophorus</taxon>
    </lineage>
</organism>
<evidence type="ECO:0000256" key="9">
    <source>
        <dbReference type="ARBA" id="ARBA00022741"/>
    </source>
</evidence>
<protein>
    <recommendedName>
        <fullName evidence="4">non-specific serine/threonine protein kinase</fullName>
        <ecNumber evidence="4">2.7.11.1</ecNumber>
    </recommendedName>
</protein>
<dbReference type="Pfam" id="PF13358">
    <property type="entry name" value="DDE_3"/>
    <property type="match status" value="1"/>
</dbReference>
<dbReference type="GO" id="GO:0032259">
    <property type="term" value="P:methylation"/>
    <property type="evidence" value="ECO:0007669"/>
    <property type="project" value="UniProtKB-KW"/>
</dbReference>
<dbReference type="InterPro" id="IPR017441">
    <property type="entry name" value="Protein_kinase_ATP_BS"/>
</dbReference>
<proteinExistence type="inferred from homology"/>